<proteinExistence type="predicted"/>
<reference evidence="2 3" key="1">
    <citation type="submission" date="2019-09" db="EMBL/GenBank/DDBJ databases">
        <title>Draft genome sequence of various Type strains from the CCUG.</title>
        <authorList>
            <person name="Pineiro-Iglesias B."/>
            <person name="Tunovic T."/>
            <person name="Unosson C."/>
            <person name="Inganas E."/>
            <person name="Ohlen M."/>
            <person name="Cardew S."/>
            <person name="Jensie-Markopoulos S."/>
            <person name="Salva-Serra F."/>
            <person name="Jaen-Luchoro D."/>
            <person name="Karlsson R."/>
            <person name="Svensson-Stadler L."/>
            <person name="Chun J."/>
            <person name="Moore E."/>
        </authorList>
    </citation>
    <scope>NUCLEOTIDE SEQUENCE [LARGE SCALE GENOMIC DNA]</scope>
    <source>
        <strain evidence="2 3">CCUG 32756T</strain>
    </source>
</reference>
<evidence type="ECO:0000313" key="3">
    <source>
        <dbReference type="Proteomes" id="UP000323707"/>
    </source>
</evidence>
<name>A0A5M9QWR7_9HELI</name>
<dbReference type="AlphaFoldDB" id="A0A5M9QWR7"/>
<feature type="transmembrane region" description="Helical" evidence="1">
    <location>
        <begin position="15"/>
        <end position="40"/>
    </location>
</feature>
<dbReference type="RefSeq" id="WP_150336619.1">
    <property type="nucleotide sequence ID" value="NZ_JAERIX010000005.1"/>
</dbReference>
<gene>
    <name evidence="2" type="ORF">F4V45_00740</name>
</gene>
<evidence type="ECO:0000313" key="2">
    <source>
        <dbReference type="EMBL" id="KAA8711535.1"/>
    </source>
</evidence>
<dbReference type="Proteomes" id="UP000323707">
    <property type="component" value="Unassembled WGS sequence"/>
</dbReference>
<evidence type="ECO:0000256" key="1">
    <source>
        <dbReference type="SAM" id="Phobius"/>
    </source>
</evidence>
<accession>A0A5M9QWR7</accession>
<keyword evidence="1" id="KW-0472">Membrane</keyword>
<sequence>MRQAKVSVASSTARAFVLMELVFGIVILSLISITLVQVALSLHRHSIAKTSVSLAQISLSNTADIVRNYLETESSFVFVDSTLQSASHTISLQGSALFLDGVLLAQDITRFDVKTLPNSAFSIDVCTDLGSKTFCINRVGWLR</sequence>
<organism evidence="2 3">
    <name type="scientific">Helicobacter canis</name>
    <dbReference type="NCBI Taxonomy" id="29419"/>
    <lineage>
        <taxon>Bacteria</taxon>
        <taxon>Pseudomonadati</taxon>
        <taxon>Campylobacterota</taxon>
        <taxon>Epsilonproteobacteria</taxon>
        <taxon>Campylobacterales</taxon>
        <taxon>Helicobacteraceae</taxon>
        <taxon>Helicobacter</taxon>
    </lineage>
</organism>
<keyword evidence="1" id="KW-1133">Transmembrane helix</keyword>
<dbReference type="EMBL" id="VXKE01000001">
    <property type="protein sequence ID" value="KAA8711535.1"/>
    <property type="molecule type" value="Genomic_DNA"/>
</dbReference>
<comment type="caution">
    <text evidence="2">The sequence shown here is derived from an EMBL/GenBank/DDBJ whole genome shotgun (WGS) entry which is preliminary data.</text>
</comment>
<evidence type="ECO:0008006" key="4">
    <source>
        <dbReference type="Google" id="ProtNLM"/>
    </source>
</evidence>
<keyword evidence="1" id="KW-0812">Transmembrane</keyword>
<protein>
    <recommendedName>
        <fullName evidence="4">Type II secretion system protein</fullName>
    </recommendedName>
</protein>